<evidence type="ECO:0000259" key="8">
    <source>
        <dbReference type="PROSITE" id="PS50850"/>
    </source>
</evidence>
<feature type="transmembrane region" description="Helical" evidence="7">
    <location>
        <begin position="77"/>
        <end position="100"/>
    </location>
</feature>
<gene>
    <name evidence="9" type="ORF">L618_006000000030</name>
</gene>
<evidence type="ECO:0000256" key="3">
    <source>
        <dbReference type="ARBA" id="ARBA00022475"/>
    </source>
</evidence>
<dbReference type="GO" id="GO:0005886">
    <property type="term" value="C:plasma membrane"/>
    <property type="evidence" value="ECO:0007669"/>
    <property type="project" value="UniProtKB-SubCell"/>
</dbReference>
<feature type="domain" description="Major facilitator superfamily (MFS) profile" evidence="8">
    <location>
        <begin position="1"/>
        <end position="306"/>
    </location>
</feature>
<comment type="caution">
    <text evidence="9">The sequence shown here is derived from an EMBL/GenBank/DDBJ whole genome shotgun (WGS) entry which is preliminary data.</text>
</comment>
<evidence type="ECO:0000256" key="1">
    <source>
        <dbReference type="ARBA" id="ARBA00004651"/>
    </source>
</evidence>
<evidence type="ECO:0000256" key="4">
    <source>
        <dbReference type="ARBA" id="ARBA00022692"/>
    </source>
</evidence>
<feature type="transmembrane region" description="Helical" evidence="7">
    <location>
        <begin position="53"/>
        <end position="71"/>
    </location>
</feature>
<dbReference type="PANTHER" id="PTHR42718:SF46">
    <property type="entry name" value="BLR6921 PROTEIN"/>
    <property type="match status" value="1"/>
</dbReference>
<sequence length="306" mass="31762">MILDNSIVITGLPHIEAELGRSAGSVQNAYLLTFGGLLLGARAGDILGRRRTFVLELVIFTLASVMVGAAPTGDWLIAARAVQGIGFAVLAPSTLALLMATFPEGSERVHATAAYGAVAGIGASVGLVAGGLLADLVSWRAGFMINLPIGVIMLVAGYKLLLEATRTPGRFDLPGALLATIGPALLVYGLVAAEESGWSATATPGPLGLGVVSLGLLAAVERSASEPVLPLSLFADRERVGAYLARGLFIGAMMCFFLFTSQYLQDERGFSALAAGCAYFPMTVVNSSSPWPCHAFSADSADRRCW</sequence>
<name>A0A562DH73_RHORH</name>
<protein>
    <submittedName>
        <fullName evidence="9">Arabinose efflux permease</fullName>
    </submittedName>
</protein>
<accession>A0A562DH73</accession>
<dbReference type="Gene3D" id="1.20.1720.10">
    <property type="entry name" value="Multidrug resistance protein D"/>
    <property type="match status" value="1"/>
</dbReference>
<feature type="transmembrane region" description="Helical" evidence="7">
    <location>
        <begin position="197"/>
        <end position="220"/>
    </location>
</feature>
<keyword evidence="5 7" id="KW-1133">Transmembrane helix</keyword>
<dbReference type="PROSITE" id="PS50850">
    <property type="entry name" value="MFS"/>
    <property type="match status" value="1"/>
</dbReference>
<feature type="transmembrane region" description="Helical" evidence="7">
    <location>
        <begin position="240"/>
        <end position="259"/>
    </location>
</feature>
<dbReference type="AlphaFoldDB" id="A0A562DH73"/>
<keyword evidence="2" id="KW-0813">Transport</keyword>
<evidence type="ECO:0000256" key="5">
    <source>
        <dbReference type="ARBA" id="ARBA00022989"/>
    </source>
</evidence>
<evidence type="ECO:0000256" key="6">
    <source>
        <dbReference type="ARBA" id="ARBA00023136"/>
    </source>
</evidence>
<comment type="subcellular location">
    <subcellularLocation>
        <location evidence="1">Cell membrane</location>
        <topology evidence="1">Multi-pass membrane protein</topology>
    </subcellularLocation>
</comment>
<proteinExistence type="predicted"/>
<dbReference type="SUPFAM" id="SSF103473">
    <property type="entry name" value="MFS general substrate transporter"/>
    <property type="match status" value="1"/>
</dbReference>
<organism evidence="9 10">
    <name type="scientific">Rhodococcus rhodochrous J45</name>
    <dbReference type="NCBI Taxonomy" id="935266"/>
    <lineage>
        <taxon>Bacteria</taxon>
        <taxon>Bacillati</taxon>
        <taxon>Actinomycetota</taxon>
        <taxon>Actinomycetes</taxon>
        <taxon>Mycobacteriales</taxon>
        <taxon>Nocardiaceae</taxon>
        <taxon>Rhodococcus</taxon>
    </lineage>
</organism>
<keyword evidence="6 7" id="KW-0472">Membrane</keyword>
<feature type="transmembrane region" description="Helical" evidence="7">
    <location>
        <begin position="139"/>
        <end position="161"/>
    </location>
</feature>
<dbReference type="PANTHER" id="PTHR42718">
    <property type="entry name" value="MAJOR FACILITATOR SUPERFAMILY MULTIDRUG TRANSPORTER MFSC"/>
    <property type="match status" value="1"/>
</dbReference>
<evidence type="ECO:0000313" key="10">
    <source>
        <dbReference type="Proteomes" id="UP000317573"/>
    </source>
</evidence>
<dbReference type="InterPro" id="IPR020846">
    <property type="entry name" value="MFS_dom"/>
</dbReference>
<feature type="transmembrane region" description="Helical" evidence="7">
    <location>
        <begin position="112"/>
        <end position="133"/>
    </location>
</feature>
<reference evidence="9 10" key="1">
    <citation type="submission" date="2019-07" db="EMBL/GenBank/DDBJ databases">
        <title>Genome sequencing of lignin-degrading bacterial isolates.</title>
        <authorList>
            <person name="Gladden J."/>
        </authorList>
    </citation>
    <scope>NUCLEOTIDE SEQUENCE [LARGE SCALE GENOMIC DNA]</scope>
    <source>
        <strain evidence="9 10">J45</strain>
    </source>
</reference>
<keyword evidence="3" id="KW-1003">Cell membrane</keyword>
<feature type="transmembrane region" description="Helical" evidence="7">
    <location>
        <begin position="173"/>
        <end position="191"/>
    </location>
</feature>
<dbReference type="EMBL" id="VLJT01000062">
    <property type="protein sequence ID" value="TWH08980.1"/>
    <property type="molecule type" value="Genomic_DNA"/>
</dbReference>
<dbReference type="Proteomes" id="UP000317573">
    <property type="component" value="Unassembled WGS sequence"/>
</dbReference>
<dbReference type="InterPro" id="IPR036259">
    <property type="entry name" value="MFS_trans_sf"/>
</dbReference>
<dbReference type="RefSeq" id="WP_261380086.1">
    <property type="nucleotide sequence ID" value="NZ_VLJT01000062.1"/>
</dbReference>
<dbReference type="Pfam" id="PF07690">
    <property type="entry name" value="MFS_1"/>
    <property type="match status" value="1"/>
</dbReference>
<keyword evidence="4 7" id="KW-0812">Transmembrane</keyword>
<dbReference type="GO" id="GO:0022857">
    <property type="term" value="F:transmembrane transporter activity"/>
    <property type="evidence" value="ECO:0007669"/>
    <property type="project" value="InterPro"/>
</dbReference>
<evidence type="ECO:0000313" key="9">
    <source>
        <dbReference type="EMBL" id="TWH08980.1"/>
    </source>
</evidence>
<dbReference type="InterPro" id="IPR011701">
    <property type="entry name" value="MFS"/>
</dbReference>
<evidence type="ECO:0000256" key="7">
    <source>
        <dbReference type="SAM" id="Phobius"/>
    </source>
</evidence>
<evidence type="ECO:0000256" key="2">
    <source>
        <dbReference type="ARBA" id="ARBA00022448"/>
    </source>
</evidence>